<feature type="compositionally biased region" description="Polar residues" evidence="1">
    <location>
        <begin position="439"/>
        <end position="450"/>
    </location>
</feature>
<keyword evidence="3" id="KW-1185">Reference proteome</keyword>
<dbReference type="OrthoDB" id="2489463at2759"/>
<evidence type="ECO:0000256" key="1">
    <source>
        <dbReference type="SAM" id="MobiDB-lite"/>
    </source>
</evidence>
<dbReference type="AlphaFoldDB" id="A0A8H4EI48"/>
<feature type="compositionally biased region" description="Basic and acidic residues" evidence="1">
    <location>
        <begin position="549"/>
        <end position="560"/>
    </location>
</feature>
<proteinExistence type="predicted"/>
<organism evidence="2 3">
    <name type="scientific">Gigaspora margarita</name>
    <dbReference type="NCBI Taxonomy" id="4874"/>
    <lineage>
        <taxon>Eukaryota</taxon>
        <taxon>Fungi</taxon>
        <taxon>Fungi incertae sedis</taxon>
        <taxon>Mucoromycota</taxon>
        <taxon>Glomeromycotina</taxon>
        <taxon>Glomeromycetes</taxon>
        <taxon>Diversisporales</taxon>
        <taxon>Gigasporaceae</taxon>
        <taxon>Gigaspora</taxon>
    </lineage>
</organism>
<evidence type="ECO:0000313" key="3">
    <source>
        <dbReference type="Proteomes" id="UP000439903"/>
    </source>
</evidence>
<comment type="caution">
    <text evidence="2">The sequence shown here is derived from an EMBL/GenBank/DDBJ whole genome shotgun (WGS) entry which is preliminary data.</text>
</comment>
<protein>
    <submittedName>
        <fullName evidence="2">Uncharacterized protein</fullName>
    </submittedName>
</protein>
<feature type="region of interest" description="Disordered" evidence="1">
    <location>
        <begin position="413"/>
        <end position="510"/>
    </location>
</feature>
<name>A0A8H4EI48_GIGMA</name>
<gene>
    <name evidence="2" type="ORF">F8M41_022339</name>
</gene>
<reference evidence="2 3" key="1">
    <citation type="journal article" date="2019" name="Environ. Microbiol.">
        <title>At the nexus of three kingdoms: the genome of the mycorrhizal fungus Gigaspora margarita provides insights into plant, endobacterial and fungal interactions.</title>
        <authorList>
            <person name="Venice F."/>
            <person name="Ghignone S."/>
            <person name="Salvioli di Fossalunga A."/>
            <person name="Amselem J."/>
            <person name="Novero M."/>
            <person name="Xianan X."/>
            <person name="Sedzielewska Toro K."/>
            <person name="Morin E."/>
            <person name="Lipzen A."/>
            <person name="Grigoriev I.V."/>
            <person name="Henrissat B."/>
            <person name="Martin F.M."/>
            <person name="Bonfante P."/>
        </authorList>
    </citation>
    <scope>NUCLEOTIDE SEQUENCE [LARGE SCALE GENOMIC DNA]</scope>
    <source>
        <strain evidence="2 3">BEG34</strain>
    </source>
</reference>
<feature type="compositionally biased region" description="Basic and acidic residues" evidence="1">
    <location>
        <begin position="524"/>
        <end position="535"/>
    </location>
</feature>
<dbReference type="Proteomes" id="UP000439903">
    <property type="component" value="Unassembled WGS sequence"/>
</dbReference>
<sequence length="560" mass="65021">MNLSHRFNPRNPDRTLNLNIKNIGKEDESHMSTQNINKTIRQKVVNDTNNAKTRAASYLARKTGDLGASEKNLRLAPNVSIKLTQPKPNQSKKLFNDEQCEIVKENEKRNKLIGVTIGEVNKEESSQWQEIVRTTIITQSNLVQIFLKYENNSVREGIPDRIEDMNIIEGNSNIGLKMVLHFRLTENEVEKLLKEKYKVDTSVGKKAELSEGRKEYFYNYLNAEGILGIQSFEFMNMDEIEKQAVMDSLNKAETYCKHPKTKEKLHQKRKEFYDIMLKDTMYDSHDVENILNRETSRQRERKEPIRLIPDSTGRTTYKLFDKYNFPRDSQFKEENKQNENIPPYTLPKNPISRALGNAYETEENLINWGRRSSVGTAKTATRPNTLSLLANETYNDRTNTSSPLGFEGIFQQDTRNINKRSRASTPISQKTYESKHQRTGSYTPSIYSKNSSEKELEDAINQIERQEEEEFGGSGGPSNQISRTSYYKEQSYTTKITKEPPLKSFFDNDNESIASEVDEWITKEIEQTKENREKYNYQTETENEQDNESSDKKSKNKELM</sequence>
<feature type="region of interest" description="Disordered" evidence="1">
    <location>
        <begin position="524"/>
        <end position="560"/>
    </location>
</feature>
<feature type="compositionally biased region" description="Polar residues" evidence="1">
    <location>
        <begin position="477"/>
        <end position="495"/>
    </location>
</feature>
<accession>A0A8H4EI48</accession>
<evidence type="ECO:0000313" key="2">
    <source>
        <dbReference type="EMBL" id="KAF0488313.1"/>
    </source>
</evidence>
<dbReference type="EMBL" id="WTPW01000689">
    <property type="protein sequence ID" value="KAF0488313.1"/>
    <property type="molecule type" value="Genomic_DNA"/>
</dbReference>